<dbReference type="InterPro" id="IPR045052">
    <property type="entry name" value="Copine"/>
</dbReference>
<dbReference type="PANTHER" id="PTHR10857">
    <property type="entry name" value="COPINE"/>
    <property type="match status" value="1"/>
</dbReference>
<dbReference type="FunFam" id="2.60.40.150:FF:000099">
    <property type="entry name" value="Copine 3"/>
    <property type="match status" value="1"/>
</dbReference>
<dbReference type="Proteomes" id="UP001162131">
    <property type="component" value="Unassembled WGS sequence"/>
</dbReference>
<dbReference type="InterPro" id="IPR010734">
    <property type="entry name" value="Copine_C"/>
</dbReference>
<name>A0AAU9KGA9_9CILI</name>
<dbReference type="SMART" id="SM00239">
    <property type="entry name" value="C2"/>
    <property type="match status" value="2"/>
</dbReference>
<evidence type="ECO:0000256" key="1">
    <source>
        <dbReference type="ARBA" id="ARBA00009048"/>
    </source>
</evidence>
<protein>
    <recommendedName>
        <fullName evidence="2">C2 domain-containing protein</fullName>
    </recommendedName>
</protein>
<dbReference type="SUPFAM" id="SSF53300">
    <property type="entry name" value="vWA-like"/>
    <property type="match status" value="1"/>
</dbReference>
<keyword evidence="4" id="KW-1185">Reference proteome</keyword>
<dbReference type="InterPro" id="IPR037768">
    <property type="entry name" value="C2B_Copine"/>
</dbReference>
<dbReference type="InterPro" id="IPR000008">
    <property type="entry name" value="C2_dom"/>
</dbReference>
<dbReference type="InterPro" id="IPR036465">
    <property type="entry name" value="vWFA_dom_sf"/>
</dbReference>
<gene>
    <name evidence="3" type="ORF">BSTOLATCC_MIC62328</name>
</gene>
<dbReference type="SUPFAM" id="SSF49562">
    <property type="entry name" value="C2 domain (Calcium/lipid-binding domain, CaLB)"/>
    <property type="match status" value="2"/>
</dbReference>
<evidence type="ECO:0000313" key="4">
    <source>
        <dbReference type="Proteomes" id="UP001162131"/>
    </source>
</evidence>
<dbReference type="GO" id="GO:0071277">
    <property type="term" value="P:cellular response to calcium ion"/>
    <property type="evidence" value="ECO:0007669"/>
    <property type="project" value="TreeGrafter"/>
</dbReference>
<dbReference type="GO" id="GO:0005886">
    <property type="term" value="C:plasma membrane"/>
    <property type="evidence" value="ECO:0007669"/>
    <property type="project" value="TreeGrafter"/>
</dbReference>
<evidence type="ECO:0000313" key="3">
    <source>
        <dbReference type="EMBL" id="CAG9334743.1"/>
    </source>
</evidence>
<comment type="similarity">
    <text evidence="1">Belongs to the copine family.</text>
</comment>
<proteinExistence type="inferred from homology"/>
<reference evidence="3" key="1">
    <citation type="submission" date="2021-09" db="EMBL/GenBank/DDBJ databases">
        <authorList>
            <consortium name="AG Swart"/>
            <person name="Singh M."/>
            <person name="Singh A."/>
            <person name="Seah K."/>
            <person name="Emmerich C."/>
        </authorList>
    </citation>
    <scope>NUCLEOTIDE SEQUENCE</scope>
    <source>
        <strain evidence="3">ATCC30299</strain>
    </source>
</reference>
<evidence type="ECO:0000259" key="2">
    <source>
        <dbReference type="PROSITE" id="PS50004"/>
    </source>
</evidence>
<dbReference type="Gene3D" id="2.60.40.150">
    <property type="entry name" value="C2 domain"/>
    <property type="match status" value="2"/>
</dbReference>
<feature type="domain" description="C2" evidence="2">
    <location>
        <begin position="126"/>
        <end position="251"/>
    </location>
</feature>
<dbReference type="CDD" id="cd04047">
    <property type="entry name" value="C2B_Copine"/>
    <property type="match status" value="1"/>
</dbReference>
<dbReference type="PROSITE" id="PS50004">
    <property type="entry name" value="C2"/>
    <property type="match status" value="2"/>
</dbReference>
<sequence>MANSNRYLAEVQLFISCRKLKDMDTFSKSDPFVEVYEKNSTTNKWKRVDRTEVIWNNLNPDFVKSFKFPFQFEEQKYFQFKVYHAGDDNAKIENDNFIGEAECSLGEIIGSQGQQLIKTLKLPGKHESRGNIILRTEEVSANKDMVCIEMGARGLKDISSLFGTFKPFFCISKAMENGAYQRVYMSEYKKGRNVSWNKIEKSLQDICTGDLDRPLLFEVYDHHKSGNHKKFGAAQVSIKSMTEGSEKSFQLKDSFVDKKSGRCASRRGKKEEKTVGTMVVRSLDIVKVHSFIDYIAGGCQISLIVAIDFTASNMDPRDPQSLHYLNPNNMFNQYQSALFSVGEILLNYDSDKLVPFYGFGAKLNGAINHCFPINFNNSDPNVQGLDGLMHSYSEVLNVIEFSGPTLFAQVIQKAVLEAERAQVHQGNQQYFVLLILTDGEIHDMRATIDWIVRGSASPISIVIVGIGNDSFSNMVVLDADEEPLIDSNGKRMERDIVQFVPFREVGNSPVSLAREVLDEIPREIVNFFNKKGIFPNPPVSAPEFDFSRSYSTERQGIAVEDVTFQVGGNQQSLPQNIYPYNPNTVNFGRAVVGRQLSSHNSRN</sequence>
<dbReference type="EMBL" id="CAJZBQ010000060">
    <property type="protein sequence ID" value="CAG9334743.1"/>
    <property type="molecule type" value="Genomic_DNA"/>
</dbReference>
<dbReference type="Pfam" id="PF00168">
    <property type="entry name" value="C2"/>
    <property type="match status" value="2"/>
</dbReference>
<comment type="caution">
    <text evidence="3">The sequence shown here is derived from an EMBL/GenBank/DDBJ whole genome shotgun (WGS) entry which is preliminary data.</text>
</comment>
<organism evidence="3 4">
    <name type="scientific">Blepharisma stoltei</name>
    <dbReference type="NCBI Taxonomy" id="1481888"/>
    <lineage>
        <taxon>Eukaryota</taxon>
        <taxon>Sar</taxon>
        <taxon>Alveolata</taxon>
        <taxon>Ciliophora</taxon>
        <taxon>Postciliodesmatophora</taxon>
        <taxon>Heterotrichea</taxon>
        <taxon>Heterotrichida</taxon>
        <taxon>Blepharismidae</taxon>
        <taxon>Blepharisma</taxon>
    </lineage>
</organism>
<dbReference type="InterPro" id="IPR035892">
    <property type="entry name" value="C2_domain_sf"/>
</dbReference>
<dbReference type="CDD" id="cd04048">
    <property type="entry name" value="C2A_Copine"/>
    <property type="match status" value="1"/>
</dbReference>
<feature type="domain" description="C2" evidence="2">
    <location>
        <begin position="1"/>
        <end position="118"/>
    </location>
</feature>
<dbReference type="AlphaFoldDB" id="A0AAU9KGA9"/>
<dbReference type="Pfam" id="PF07002">
    <property type="entry name" value="Copine"/>
    <property type="match status" value="1"/>
</dbReference>
<dbReference type="PANTHER" id="PTHR10857:SF106">
    <property type="entry name" value="C2 DOMAIN-CONTAINING PROTEIN"/>
    <property type="match status" value="1"/>
</dbReference>
<accession>A0AAU9KGA9</accession>
<dbReference type="GO" id="GO:0005544">
    <property type="term" value="F:calcium-dependent phospholipid binding"/>
    <property type="evidence" value="ECO:0007669"/>
    <property type="project" value="InterPro"/>
</dbReference>